<dbReference type="NCBIfam" id="TIGR00202">
    <property type="entry name" value="csrA"/>
    <property type="match status" value="1"/>
</dbReference>
<comment type="function">
    <text evidence="4">A translational regulator that binds mRNA to regulate translation initiation and/or mRNA stability. Usually binds in the 5'-UTR at or near the Shine-Dalgarno sequence preventing ribosome-binding, thus repressing translation. Its main target seems to be the major flagellin gene, while its function is anatagonized by FliW.</text>
</comment>
<evidence type="ECO:0000256" key="1">
    <source>
        <dbReference type="ARBA" id="ARBA00022490"/>
    </source>
</evidence>
<dbReference type="InterPro" id="IPR003751">
    <property type="entry name" value="CsrA"/>
</dbReference>
<sequence length="77" mass="8665">MLVLTRKLGESIAIDDHIKIVVVQIKGKQVRLGIKAPKETKIHREEVYKAIQEQNYEASQAGPDSLNDLADALRNKK</sequence>
<dbReference type="InterPro" id="IPR036107">
    <property type="entry name" value="CsrA_sf"/>
</dbReference>
<evidence type="ECO:0000313" key="6">
    <source>
        <dbReference type="Proteomes" id="UP000443582"/>
    </source>
</evidence>
<reference evidence="6" key="1">
    <citation type="journal article" date="2019" name="Int. J. Syst. Evol. Microbiol.">
        <title>Halobacteriovorax valvorus sp. nov., a novel prokaryotic predator isolated from coastal seawater of China.</title>
        <authorList>
            <person name="Chen M.-X."/>
        </authorList>
    </citation>
    <scope>NUCLEOTIDE SEQUENCE [LARGE SCALE GENOMIC DNA]</scope>
    <source>
        <strain evidence="6">BL9</strain>
    </source>
</reference>
<dbReference type="PANTHER" id="PTHR34984">
    <property type="entry name" value="CARBON STORAGE REGULATOR"/>
    <property type="match status" value="1"/>
</dbReference>
<gene>
    <name evidence="4 5" type="primary">csrA</name>
    <name evidence="5" type="ORF">DAY19_04165</name>
</gene>
<keyword evidence="6" id="KW-1185">Reference proteome</keyword>
<dbReference type="PANTHER" id="PTHR34984:SF1">
    <property type="entry name" value="CARBON STORAGE REGULATOR"/>
    <property type="match status" value="1"/>
</dbReference>
<dbReference type="Gene3D" id="2.60.40.4380">
    <property type="entry name" value="Translational regulator CsrA"/>
    <property type="match status" value="1"/>
</dbReference>
<comment type="subunit">
    <text evidence="4">Homodimer; the beta-strands of each monomer intercalate to form a hydrophobic core, while the alpha-helices form wings that extend away from the core.</text>
</comment>
<evidence type="ECO:0000256" key="4">
    <source>
        <dbReference type="HAMAP-Rule" id="MF_00167"/>
    </source>
</evidence>
<comment type="caution">
    <text evidence="5">The sequence shown here is derived from an EMBL/GenBank/DDBJ whole genome shotgun (WGS) entry which is preliminary data.</text>
</comment>
<keyword evidence="3 4" id="KW-0694">RNA-binding</keyword>
<keyword evidence="4" id="KW-1005">Bacterial flagellum biogenesis</keyword>
<dbReference type="Pfam" id="PF02599">
    <property type="entry name" value="CsrA"/>
    <property type="match status" value="1"/>
</dbReference>
<comment type="subcellular location">
    <subcellularLocation>
        <location evidence="4">Cytoplasm</location>
    </subcellularLocation>
</comment>
<protein>
    <recommendedName>
        <fullName evidence="4">Translational regulator CsrA</fullName>
    </recommendedName>
</protein>
<keyword evidence="1 4" id="KW-0963">Cytoplasm</keyword>
<dbReference type="SUPFAM" id="SSF117130">
    <property type="entry name" value="CsrA-like"/>
    <property type="match status" value="1"/>
</dbReference>
<organism evidence="5 6">
    <name type="scientific">Halobacteriovorax vibrionivorans</name>
    <dbReference type="NCBI Taxonomy" id="2152716"/>
    <lineage>
        <taxon>Bacteria</taxon>
        <taxon>Pseudomonadati</taxon>
        <taxon>Bdellovibrionota</taxon>
        <taxon>Bacteriovoracia</taxon>
        <taxon>Bacteriovoracales</taxon>
        <taxon>Halobacteriovoraceae</taxon>
        <taxon>Halobacteriovorax</taxon>
    </lineage>
</organism>
<comment type="similarity">
    <text evidence="4">Belongs to the CsrA/RsmA family.</text>
</comment>
<dbReference type="NCBIfam" id="NF002469">
    <property type="entry name" value="PRK01712.1"/>
    <property type="match status" value="1"/>
</dbReference>
<name>A0ABY0INB6_9BACT</name>
<dbReference type="HAMAP" id="MF_00167">
    <property type="entry name" value="CsrA"/>
    <property type="match status" value="1"/>
</dbReference>
<dbReference type="EMBL" id="QDKL01000001">
    <property type="protein sequence ID" value="RZF22974.1"/>
    <property type="molecule type" value="Genomic_DNA"/>
</dbReference>
<evidence type="ECO:0000313" key="5">
    <source>
        <dbReference type="EMBL" id="RZF22974.1"/>
    </source>
</evidence>
<keyword evidence="2 4" id="KW-0810">Translation regulation</keyword>
<accession>A0ABY0INB6</accession>
<keyword evidence="4" id="KW-0678">Repressor</keyword>
<dbReference type="RefSeq" id="WP_114705916.1">
    <property type="nucleotide sequence ID" value="NZ_QDKL01000001.1"/>
</dbReference>
<evidence type="ECO:0000256" key="2">
    <source>
        <dbReference type="ARBA" id="ARBA00022845"/>
    </source>
</evidence>
<proteinExistence type="inferred from homology"/>
<dbReference type="Proteomes" id="UP000443582">
    <property type="component" value="Unassembled WGS sequence"/>
</dbReference>
<evidence type="ECO:0000256" key="3">
    <source>
        <dbReference type="ARBA" id="ARBA00022884"/>
    </source>
</evidence>